<gene>
    <name evidence="1" type="ORF">CEXT_648671</name>
</gene>
<protein>
    <recommendedName>
        <fullName evidence="3">Secreted protein</fullName>
    </recommendedName>
</protein>
<evidence type="ECO:0000313" key="2">
    <source>
        <dbReference type="Proteomes" id="UP001054945"/>
    </source>
</evidence>
<sequence>MIFWIVVLPVNRLQRIFGYKAALTQQSFEATIICERIERNCPISCQIVVVMPLCCIPVISVAGHLCHFRRPSWSSSSWKLDFNF</sequence>
<comment type="caution">
    <text evidence="1">The sequence shown here is derived from an EMBL/GenBank/DDBJ whole genome shotgun (WGS) entry which is preliminary data.</text>
</comment>
<accession>A0AAV4M862</accession>
<keyword evidence="2" id="KW-1185">Reference proteome</keyword>
<reference evidence="1 2" key="1">
    <citation type="submission" date="2021-06" db="EMBL/GenBank/DDBJ databases">
        <title>Caerostris extrusa draft genome.</title>
        <authorList>
            <person name="Kono N."/>
            <person name="Arakawa K."/>
        </authorList>
    </citation>
    <scope>NUCLEOTIDE SEQUENCE [LARGE SCALE GENOMIC DNA]</scope>
</reference>
<organism evidence="1 2">
    <name type="scientific">Caerostris extrusa</name>
    <name type="common">Bark spider</name>
    <name type="synonym">Caerostris bankana</name>
    <dbReference type="NCBI Taxonomy" id="172846"/>
    <lineage>
        <taxon>Eukaryota</taxon>
        <taxon>Metazoa</taxon>
        <taxon>Ecdysozoa</taxon>
        <taxon>Arthropoda</taxon>
        <taxon>Chelicerata</taxon>
        <taxon>Arachnida</taxon>
        <taxon>Araneae</taxon>
        <taxon>Araneomorphae</taxon>
        <taxon>Entelegynae</taxon>
        <taxon>Araneoidea</taxon>
        <taxon>Araneidae</taxon>
        <taxon>Caerostris</taxon>
    </lineage>
</organism>
<dbReference type="Proteomes" id="UP001054945">
    <property type="component" value="Unassembled WGS sequence"/>
</dbReference>
<proteinExistence type="predicted"/>
<evidence type="ECO:0000313" key="1">
    <source>
        <dbReference type="EMBL" id="GIX68611.1"/>
    </source>
</evidence>
<name>A0AAV4M862_CAEEX</name>
<dbReference type="AlphaFoldDB" id="A0AAV4M862"/>
<evidence type="ECO:0008006" key="3">
    <source>
        <dbReference type="Google" id="ProtNLM"/>
    </source>
</evidence>
<dbReference type="EMBL" id="BPLR01019508">
    <property type="protein sequence ID" value="GIX68611.1"/>
    <property type="molecule type" value="Genomic_DNA"/>
</dbReference>